<evidence type="ECO:0000259" key="1">
    <source>
        <dbReference type="Pfam" id="PF08818"/>
    </source>
</evidence>
<accession>A0A3N4GIW4</accession>
<dbReference type="RefSeq" id="WP_123779997.1">
    <property type="nucleotide sequence ID" value="NZ_RKMG01000014.1"/>
</dbReference>
<name>A0A3N4GIW4_9LACT</name>
<gene>
    <name evidence="2" type="ORF">EF384_05350</name>
</gene>
<evidence type="ECO:0000313" key="2">
    <source>
        <dbReference type="EMBL" id="RPA60506.1"/>
    </source>
</evidence>
<dbReference type="Gene3D" id="3.90.1150.200">
    <property type="match status" value="1"/>
</dbReference>
<organism evidence="2 3">
    <name type="scientific">Aerococcus agrisoli</name>
    <dbReference type="NCBI Taxonomy" id="2487350"/>
    <lineage>
        <taxon>Bacteria</taxon>
        <taxon>Bacillati</taxon>
        <taxon>Bacillota</taxon>
        <taxon>Bacilli</taxon>
        <taxon>Lactobacillales</taxon>
        <taxon>Aerococcaceae</taxon>
        <taxon>Aerococcus</taxon>
    </lineage>
</organism>
<keyword evidence="3" id="KW-1185">Reference proteome</keyword>
<reference evidence="2 3" key="1">
    <citation type="submission" date="2018-11" db="EMBL/GenBank/DDBJ databases">
        <title>Aerococcus sp. SJQ22, whole genome shotgun sequence.</title>
        <authorList>
            <person name="Sun L."/>
            <person name="Gao X."/>
            <person name="Chen W."/>
            <person name="Huang K."/>
        </authorList>
    </citation>
    <scope>NUCLEOTIDE SEQUENCE [LARGE SCALE GENOMIC DNA]</scope>
    <source>
        <strain evidence="2 3">SJQ22</strain>
    </source>
</reference>
<comment type="caution">
    <text evidence="2">The sequence shown here is derived from an EMBL/GenBank/DDBJ whole genome shotgun (WGS) entry which is preliminary data.</text>
</comment>
<dbReference type="AlphaFoldDB" id="A0A3N4GIW4"/>
<dbReference type="SUPFAM" id="SSF159888">
    <property type="entry name" value="YdhG-like"/>
    <property type="match status" value="1"/>
</dbReference>
<dbReference type="InterPro" id="IPR014922">
    <property type="entry name" value="YdhG-like"/>
</dbReference>
<dbReference type="Proteomes" id="UP000273977">
    <property type="component" value="Unassembled WGS sequence"/>
</dbReference>
<sequence length="114" mass="13059">MEFIPEIDAYIEAQDEVAQAALHELRRRLAEALPTCYEKISYGMPTIADKKVVFHYSAAKKHLGIYPFPETIDHFINQVGQYRTGKGTLAFPYGTEIPYELLITLAQYNYQNQA</sequence>
<dbReference type="OrthoDB" id="115213at2"/>
<protein>
    <recommendedName>
        <fullName evidence="1">YdhG-like domain-containing protein</fullName>
    </recommendedName>
</protein>
<proteinExistence type="predicted"/>
<dbReference type="Pfam" id="PF08818">
    <property type="entry name" value="DUF1801"/>
    <property type="match status" value="1"/>
</dbReference>
<feature type="domain" description="YdhG-like" evidence="1">
    <location>
        <begin position="19"/>
        <end position="108"/>
    </location>
</feature>
<dbReference type="EMBL" id="RKMG01000014">
    <property type="protein sequence ID" value="RPA60506.1"/>
    <property type="molecule type" value="Genomic_DNA"/>
</dbReference>
<evidence type="ECO:0000313" key="3">
    <source>
        <dbReference type="Proteomes" id="UP000273977"/>
    </source>
</evidence>